<keyword evidence="2" id="KW-0813">Transport</keyword>
<keyword evidence="4 7" id="KW-0812">Transmembrane</keyword>
<evidence type="ECO:0000256" key="3">
    <source>
        <dbReference type="ARBA" id="ARBA00022475"/>
    </source>
</evidence>
<evidence type="ECO:0000256" key="4">
    <source>
        <dbReference type="ARBA" id="ARBA00022692"/>
    </source>
</evidence>
<gene>
    <name evidence="8" type="ORF">L1274_006080</name>
</gene>
<proteinExistence type="predicted"/>
<protein>
    <submittedName>
        <fullName evidence="8">Na+/H+-dicarboxylate symporter</fullName>
    </submittedName>
</protein>
<reference evidence="8" key="1">
    <citation type="submission" date="2022-03" db="EMBL/GenBank/DDBJ databases">
        <title>Genome Encyclopedia of Bacteria and Archaea VI: Functional Genomics of Type Strains.</title>
        <authorList>
            <person name="Whitman W."/>
        </authorList>
    </citation>
    <scope>NUCLEOTIDE SEQUENCE</scope>
    <source>
        <strain evidence="8">HSC-15S17</strain>
    </source>
</reference>
<accession>A0ABT1GVM7</accession>
<sequence>MDAPTSMQRFQNWALNPWTVVGCVLAGGLLGWAWPSLSRYLGVVGVVYVDLLKMIVLPFMISAVIFSLQNLYRDGGAARIFKRVVVVFISFSLVVAVTATLCSVLGRPGGNLPAETRAALGKIISADGDNSNTEMALREEEKPPHRTDLKDVLQSLIPQNIFASLANGETLKALVFALLFGFAAGQVPSRISGGLHQALETIYQACQTLTRWVNLPIPLVLVCMAASQVAQTGLQPIAAMAGFVMLFLLVSGLLMGLAMALISRRASVPYGVVMAAMREPFALGVATNNSATCMPAMVSGLVEQLQFARARVELLVPLSISLLRVGAVAYFVCSTLFIAALYGRPMSVADLGVLVLVSVLSGFASAGMAGVVTVSLVGTICNYLTLPFEAAFILLMAVDPICAMARTAVTVICSCAAVASICAAPVKL</sequence>
<dbReference type="RefSeq" id="WP_262311800.1">
    <property type="nucleotide sequence ID" value="NZ_JAHTGR010000022.1"/>
</dbReference>
<name>A0ABT1GVM7_9BURK</name>
<dbReference type="PRINTS" id="PR00173">
    <property type="entry name" value="EDTRNSPORT"/>
</dbReference>
<keyword evidence="3" id="KW-1003">Cell membrane</keyword>
<organism evidence="8 9">
    <name type="scientific">Duganella violaceipulchra</name>
    <dbReference type="NCBI Taxonomy" id="2849652"/>
    <lineage>
        <taxon>Bacteria</taxon>
        <taxon>Pseudomonadati</taxon>
        <taxon>Pseudomonadota</taxon>
        <taxon>Betaproteobacteria</taxon>
        <taxon>Burkholderiales</taxon>
        <taxon>Oxalobacteraceae</taxon>
        <taxon>Telluria group</taxon>
        <taxon>Duganella</taxon>
    </lineage>
</organism>
<feature type="transmembrane region" description="Helical" evidence="7">
    <location>
        <begin position="383"/>
        <end position="401"/>
    </location>
</feature>
<feature type="transmembrane region" description="Helical" evidence="7">
    <location>
        <begin position="84"/>
        <end position="106"/>
    </location>
</feature>
<evidence type="ECO:0000256" key="5">
    <source>
        <dbReference type="ARBA" id="ARBA00022989"/>
    </source>
</evidence>
<evidence type="ECO:0000256" key="7">
    <source>
        <dbReference type="SAM" id="Phobius"/>
    </source>
</evidence>
<comment type="subcellular location">
    <subcellularLocation>
        <location evidence="1">Cell membrane</location>
        <topology evidence="1">Multi-pass membrane protein</topology>
    </subcellularLocation>
</comment>
<feature type="transmembrane region" description="Helical" evidence="7">
    <location>
        <begin position="354"/>
        <end position="377"/>
    </location>
</feature>
<dbReference type="InterPro" id="IPR001991">
    <property type="entry name" value="Na-dicarboxylate_symporter"/>
</dbReference>
<keyword evidence="6 7" id="KW-0472">Membrane</keyword>
<evidence type="ECO:0000313" key="8">
    <source>
        <dbReference type="EMBL" id="MCP2012319.1"/>
    </source>
</evidence>
<dbReference type="InterPro" id="IPR036458">
    <property type="entry name" value="Na:dicarbo_symporter_sf"/>
</dbReference>
<keyword evidence="5 7" id="KW-1133">Transmembrane helix</keyword>
<feature type="transmembrane region" description="Helical" evidence="7">
    <location>
        <begin position="54"/>
        <end position="72"/>
    </location>
</feature>
<keyword evidence="9" id="KW-1185">Reference proteome</keyword>
<feature type="transmembrane region" description="Helical" evidence="7">
    <location>
        <begin position="237"/>
        <end position="261"/>
    </location>
</feature>
<comment type="caution">
    <text evidence="8">The sequence shown here is derived from an EMBL/GenBank/DDBJ whole genome shotgun (WGS) entry which is preliminary data.</text>
</comment>
<feature type="transmembrane region" description="Helical" evidence="7">
    <location>
        <begin position="212"/>
        <end position="231"/>
    </location>
</feature>
<feature type="transmembrane region" description="Helical" evidence="7">
    <location>
        <begin position="12"/>
        <end position="34"/>
    </location>
</feature>
<dbReference type="Proteomes" id="UP001162889">
    <property type="component" value="Unassembled WGS sequence"/>
</dbReference>
<evidence type="ECO:0000256" key="2">
    <source>
        <dbReference type="ARBA" id="ARBA00022448"/>
    </source>
</evidence>
<dbReference type="SUPFAM" id="SSF118215">
    <property type="entry name" value="Proton glutamate symport protein"/>
    <property type="match status" value="1"/>
</dbReference>
<evidence type="ECO:0000313" key="9">
    <source>
        <dbReference type="Proteomes" id="UP001162889"/>
    </source>
</evidence>
<dbReference type="Pfam" id="PF00375">
    <property type="entry name" value="SDF"/>
    <property type="match status" value="1"/>
</dbReference>
<dbReference type="Gene3D" id="1.10.3860.10">
    <property type="entry name" value="Sodium:dicarboxylate symporter"/>
    <property type="match status" value="1"/>
</dbReference>
<feature type="transmembrane region" description="Helical" evidence="7">
    <location>
        <begin position="322"/>
        <end position="342"/>
    </location>
</feature>
<evidence type="ECO:0000256" key="1">
    <source>
        <dbReference type="ARBA" id="ARBA00004651"/>
    </source>
</evidence>
<dbReference type="PANTHER" id="PTHR42865:SF7">
    <property type="entry name" value="PROTON_GLUTAMATE-ASPARTATE SYMPORTER"/>
    <property type="match status" value="1"/>
</dbReference>
<feature type="transmembrane region" description="Helical" evidence="7">
    <location>
        <begin position="408"/>
        <end position="426"/>
    </location>
</feature>
<evidence type="ECO:0000256" key="6">
    <source>
        <dbReference type="ARBA" id="ARBA00023136"/>
    </source>
</evidence>
<dbReference type="PANTHER" id="PTHR42865">
    <property type="entry name" value="PROTON/GLUTAMATE-ASPARTATE SYMPORTER"/>
    <property type="match status" value="1"/>
</dbReference>
<dbReference type="EMBL" id="JALJZU010000017">
    <property type="protein sequence ID" value="MCP2012319.1"/>
    <property type="molecule type" value="Genomic_DNA"/>
</dbReference>
<feature type="transmembrane region" description="Helical" evidence="7">
    <location>
        <begin position="173"/>
        <end position="191"/>
    </location>
</feature>